<reference evidence="7 8" key="1">
    <citation type="journal article" date="2015" name="Genome Announc.">
        <title>Draft Genome Sequence and Gene Annotation of the Entomopathogenic Fungus Verticillium hemipterigenum.</title>
        <authorList>
            <person name="Horn F."/>
            <person name="Habel A."/>
            <person name="Scharf D.H."/>
            <person name="Dworschak J."/>
            <person name="Brakhage A.A."/>
            <person name="Guthke R."/>
            <person name="Hertweck C."/>
            <person name="Linde J."/>
        </authorList>
    </citation>
    <scope>NUCLEOTIDE SEQUENCE [LARGE SCALE GENOMIC DNA]</scope>
</reference>
<organism evidence="7 8">
    <name type="scientific">[Torrubiella] hemipterigena</name>
    <dbReference type="NCBI Taxonomy" id="1531966"/>
    <lineage>
        <taxon>Eukaryota</taxon>
        <taxon>Fungi</taxon>
        <taxon>Dikarya</taxon>
        <taxon>Ascomycota</taxon>
        <taxon>Pezizomycotina</taxon>
        <taxon>Sordariomycetes</taxon>
        <taxon>Hypocreomycetidae</taxon>
        <taxon>Hypocreales</taxon>
        <taxon>Clavicipitaceae</taxon>
        <taxon>Clavicipitaceae incertae sedis</taxon>
        <taxon>'Torrubiella' clade</taxon>
    </lineage>
</organism>
<accession>A0A0A1T647</accession>
<evidence type="ECO:0000256" key="3">
    <source>
        <dbReference type="ARBA" id="ARBA00023321"/>
    </source>
</evidence>
<dbReference type="GO" id="GO:0048315">
    <property type="term" value="P:conidium formation"/>
    <property type="evidence" value="ECO:0007669"/>
    <property type="project" value="UniProtKB-KW"/>
</dbReference>
<feature type="domain" description="HTH APSES-type" evidence="6">
    <location>
        <begin position="58"/>
        <end position="166"/>
    </location>
</feature>
<feature type="region of interest" description="Disordered" evidence="4">
    <location>
        <begin position="186"/>
        <end position="225"/>
    </location>
</feature>
<evidence type="ECO:0000256" key="1">
    <source>
        <dbReference type="ARBA" id="ARBA00004123"/>
    </source>
</evidence>
<dbReference type="AlphaFoldDB" id="A0A0A1T647"/>
<dbReference type="SUPFAM" id="SSF54616">
    <property type="entry name" value="DNA-binding domain of Mlu1-box binding protein MBP1"/>
    <property type="match status" value="1"/>
</dbReference>
<proteinExistence type="predicted"/>
<dbReference type="InterPro" id="IPR018004">
    <property type="entry name" value="KilA/APSES_HTH"/>
</dbReference>
<keyword evidence="8" id="KW-1185">Reference proteome</keyword>
<dbReference type="EMBL" id="CDHN01000003">
    <property type="protein sequence ID" value="CEJ90279.1"/>
    <property type="molecule type" value="Genomic_DNA"/>
</dbReference>
<dbReference type="InterPro" id="IPR003163">
    <property type="entry name" value="Tscrpt_reg_HTH_APSES-type"/>
</dbReference>
<dbReference type="PANTHER" id="PTHR38044">
    <property type="entry name" value="BOUQUET FORMATION PROTEIN 4"/>
    <property type="match status" value="1"/>
</dbReference>
<evidence type="ECO:0000313" key="8">
    <source>
        <dbReference type="Proteomes" id="UP000039046"/>
    </source>
</evidence>
<feature type="transmembrane region" description="Helical" evidence="5">
    <location>
        <begin position="381"/>
        <end position="399"/>
    </location>
</feature>
<dbReference type="STRING" id="1531966.A0A0A1T647"/>
<comment type="subcellular location">
    <subcellularLocation>
        <location evidence="1">Nucleus</location>
    </subcellularLocation>
</comment>
<keyword evidence="5" id="KW-1133">Transmembrane helix</keyword>
<dbReference type="PROSITE" id="PS51299">
    <property type="entry name" value="HTH_APSES"/>
    <property type="match status" value="1"/>
</dbReference>
<keyword evidence="5" id="KW-0472">Membrane</keyword>
<keyword evidence="3" id="KW-0183">Conidiation</keyword>
<dbReference type="Gene3D" id="3.10.260.10">
    <property type="entry name" value="Transcription regulator HTH, APSES-type DNA-binding domain"/>
    <property type="match status" value="1"/>
</dbReference>
<evidence type="ECO:0000259" key="6">
    <source>
        <dbReference type="PROSITE" id="PS51299"/>
    </source>
</evidence>
<evidence type="ECO:0000313" key="7">
    <source>
        <dbReference type="EMBL" id="CEJ90279.1"/>
    </source>
</evidence>
<feature type="region of interest" description="Disordered" evidence="4">
    <location>
        <begin position="312"/>
        <end position="371"/>
    </location>
</feature>
<dbReference type="GO" id="GO:0044820">
    <property type="term" value="P:mitotic telomere tethering at nuclear periphery"/>
    <property type="evidence" value="ECO:0007669"/>
    <property type="project" value="TreeGrafter"/>
</dbReference>
<evidence type="ECO:0000256" key="2">
    <source>
        <dbReference type="ARBA" id="ARBA00022969"/>
    </source>
</evidence>
<dbReference type="InterPro" id="IPR036887">
    <property type="entry name" value="HTH_APSES_sf"/>
</dbReference>
<dbReference type="GO" id="GO:0003677">
    <property type="term" value="F:DNA binding"/>
    <property type="evidence" value="ECO:0007669"/>
    <property type="project" value="InterPro"/>
</dbReference>
<gene>
    <name evidence="7" type="ORF">VHEMI06073</name>
</gene>
<dbReference type="PANTHER" id="PTHR38044:SF1">
    <property type="entry name" value="BOUQUET FORMATION PROTEIN 4"/>
    <property type="match status" value="1"/>
</dbReference>
<dbReference type="GO" id="GO:0070197">
    <property type="term" value="P:meiotic attachment of telomere to nuclear envelope"/>
    <property type="evidence" value="ECO:0007669"/>
    <property type="project" value="InterPro"/>
</dbReference>
<evidence type="ECO:0000256" key="4">
    <source>
        <dbReference type="SAM" id="MobiDB-lite"/>
    </source>
</evidence>
<dbReference type="GO" id="GO:1990862">
    <property type="term" value="C:nuclear membrane complex Bqt3-Bqt4"/>
    <property type="evidence" value="ECO:0007669"/>
    <property type="project" value="InterPro"/>
</dbReference>
<dbReference type="Proteomes" id="UP000039046">
    <property type="component" value="Unassembled WGS sequence"/>
</dbReference>
<sequence>MSSTRTLPAKRNPLLLENIPAYEDLVERRRLGQTKLTPKVVDADAADVTPTDAFDYAHLRAPLKKGIVSGIFKSSPNSYFLMRRSFDGYVSATGMFKATFPYSETVEEEAERNYIKSLPTTSHEETAGNIWIPPAQALALAEEYQIGIWIRALLDPAEIQNSSQSPSKDIASPPKFDVNKAQPHLAAPITTTGPAAKGSRARRSVSPSKSKKTPASPKKRVSKKKAAEAEAAAAAAAAESTVPKSDFAPNVVLQPIAADDETVKVHVVEEPVKGAKKENKKQTVTEVELPLATAGQPPSAEEIKQMMDTAADMVKQQHEDEKAGKKSPGKPESAKKTKRKATEIAGPEPGEEKTAEKTKEPRAKKAKTDAEIRKDKVRNRALWGIGATVAVGAAVPWLMNFL</sequence>
<keyword evidence="2" id="KW-0749">Sporulation</keyword>
<keyword evidence="5" id="KW-0812">Transmembrane</keyword>
<dbReference type="GO" id="GO:0030435">
    <property type="term" value="P:sporulation resulting in formation of a cellular spore"/>
    <property type="evidence" value="ECO:0007669"/>
    <property type="project" value="UniProtKB-KW"/>
</dbReference>
<name>A0A0A1T647_9HYPO</name>
<dbReference type="InterPro" id="IPR037548">
    <property type="entry name" value="Bqt4"/>
</dbReference>
<feature type="compositionally biased region" description="Basic and acidic residues" evidence="4">
    <location>
        <begin position="350"/>
        <end position="371"/>
    </location>
</feature>
<dbReference type="OrthoDB" id="5346159at2759"/>
<dbReference type="SMART" id="SM01252">
    <property type="entry name" value="KilA-N"/>
    <property type="match status" value="1"/>
</dbReference>
<dbReference type="HOGENOM" id="CLU_030669_0_0_1"/>
<feature type="compositionally biased region" description="Basic and acidic residues" evidence="4">
    <location>
        <begin position="315"/>
        <end position="324"/>
    </location>
</feature>
<evidence type="ECO:0000256" key="5">
    <source>
        <dbReference type="SAM" id="Phobius"/>
    </source>
</evidence>
<protein>
    <recommendedName>
        <fullName evidence="6">HTH APSES-type domain-containing protein</fullName>
    </recommendedName>
</protein>
<feature type="compositionally biased region" description="Basic residues" evidence="4">
    <location>
        <begin position="199"/>
        <end position="224"/>
    </location>
</feature>